<dbReference type="EMBL" id="VSSQ01012392">
    <property type="protein sequence ID" value="MPM49133.1"/>
    <property type="molecule type" value="Genomic_DNA"/>
</dbReference>
<dbReference type="AlphaFoldDB" id="A0A645AE70"/>
<reference evidence="1" key="1">
    <citation type="submission" date="2019-08" db="EMBL/GenBank/DDBJ databases">
        <authorList>
            <person name="Kucharzyk K."/>
            <person name="Murdoch R.W."/>
            <person name="Higgins S."/>
            <person name="Loffler F."/>
        </authorList>
    </citation>
    <scope>NUCLEOTIDE SEQUENCE</scope>
</reference>
<organism evidence="1">
    <name type="scientific">bioreactor metagenome</name>
    <dbReference type="NCBI Taxonomy" id="1076179"/>
    <lineage>
        <taxon>unclassified sequences</taxon>
        <taxon>metagenomes</taxon>
        <taxon>ecological metagenomes</taxon>
    </lineage>
</organism>
<comment type="caution">
    <text evidence="1">The sequence shown here is derived from an EMBL/GenBank/DDBJ whole genome shotgun (WGS) entry which is preliminary data.</text>
</comment>
<sequence>MIKEHGIKGRSAKVARLQEAQHVAVGHSFGAAIRERLGQDHRNDGINASSGSLRAYITQKHGHMVRRVIRAGKGIQRTEGLARV</sequence>
<accession>A0A645AE70</accession>
<proteinExistence type="predicted"/>
<name>A0A645AE70_9ZZZZ</name>
<evidence type="ECO:0000313" key="1">
    <source>
        <dbReference type="EMBL" id="MPM49133.1"/>
    </source>
</evidence>
<protein>
    <submittedName>
        <fullName evidence="1">Uncharacterized protein</fullName>
    </submittedName>
</protein>
<gene>
    <name evidence="1" type="ORF">SDC9_95861</name>
</gene>